<evidence type="ECO:0000313" key="2">
    <source>
        <dbReference type="EMBL" id="EGN56351.1"/>
    </source>
</evidence>
<organism evidence="2 3">
    <name type="scientific">Hallella multisaccharivorax DSM 17128</name>
    <dbReference type="NCBI Taxonomy" id="688246"/>
    <lineage>
        <taxon>Bacteria</taxon>
        <taxon>Pseudomonadati</taxon>
        <taxon>Bacteroidota</taxon>
        <taxon>Bacteroidia</taxon>
        <taxon>Bacteroidales</taxon>
        <taxon>Prevotellaceae</taxon>
        <taxon>Hallella</taxon>
    </lineage>
</organism>
<feature type="transmembrane region" description="Helical" evidence="1">
    <location>
        <begin position="134"/>
        <end position="152"/>
    </location>
</feature>
<keyword evidence="1" id="KW-1133">Transmembrane helix</keyword>
<keyword evidence="1" id="KW-0472">Membrane</keyword>
<sequence length="451" mass="51626">MNNPFRVFKIKREERWLAVIALLLFTALNALTVGSHWADYTKPLPHGGSWTLFTSHFEMSGYDCWSWLTLTEGRVDFKTIRHPLYLTILYPLYWLNTWLMSLTGMNLATLMIALLIVVSATYAAVFFFRICRELLSLSLSDAYLLTALLFSFGHVMVPCMVPDHFAITLCLLLMTLYIMGKKMEKGRTAGAWQGFLLALCCGGVSASNVTKVWIAALFANGKRLFQPKFLSIAIALPIAVLLTVRQIQYYTIERPLKEKNEKVVKANKERFKSITIREAKSQQWKNQHDMKKAGDSPLLQLFDFSTPRLETLTDNYFGEGFQLHEDHCLEDELIHRPEFISYHFWGNYAMEAVIVLLFIGGMVFGVRHKLYLLTLSWWALDFTLNILLGFGINEVYIMTSGWAFIIPIGLGYLLKSISGKRLTATKAIVLFTALFLWTWNLRLIVGHLLSL</sequence>
<feature type="transmembrane region" description="Helical" evidence="1">
    <location>
        <begin position="395"/>
        <end position="414"/>
    </location>
</feature>
<feature type="transmembrane region" description="Helical" evidence="1">
    <location>
        <begin position="426"/>
        <end position="445"/>
    </location>
</feature>
<evidence type="ECO:0008006" key="4">
    <source>
        <dbReference type="Google" id="ProtNLM"/>
    </source>
</evidence>
<dbReference type="eggNOG" id="ENOG50332RX">
    <property type="taxonomic scope" value="Bacteria"/>
</dbReference>
<dbReference type="HOGENOM" id="CLU_032211_0_0_10"/>
<dbReference type="Pfam" id="PF19558">
    <property type="entry name" value="DUF6080"/>
    <property type="match status" value="1"/>
</dbReference>
<feature type="transmembrane region" description="Helical" evidence="1">
    <location>
        <begin position="225"/>
        <end position="244"/>
    </location>
</feature>
<feature type="transmembrane region" description="Helical" evidence="1">
    <location>
        <begin position="107"/>
        <end position="127"/>
    </location>
</feature>
<dbReference type="Proteomes" id="UP000002772">
    <property type="component" value="Unassembled WGS sequence"/>
</dbReference>
<feature type="transmembrane region" description="Helical" evidence="1">
    <location>
        <begin position="192"/>
        <end position="219"/>
    </location>
</feature>
<keyword evidence="3" id="KW-1185">Reference proteome</keyword>
<dbReference type="InterPro" id="IPR045726">
    <property type="entry name" value="DUF6080"/>
</dbReference>
<reference evidence="3" key="1">
    <citation type="journal article" date="2011" name="Stand. Genomic Sci.">
        <title>Non-contiguous finished genome sequence of the opportunistic oral pathogen Prevotella multisaccharivorax type strain (PPPA20).</title>
        <authorList>
            <person name="Pati A."/>
            <person name="Gronow S."/>
            <person name="Lu M."/>
            <person name="Lapidus A."/>
            <person name="Nolan M."/>
            <person name="Lucas S."/>
            <person name="Hammon N."/>
            <person name="Deshpande S."/>
            <person name="Cheng J.F."/>
            <person name="Tapia R."/>
            <person name="Han C."/>
            <person name="Goodwin L."/>
            <person name="Pitluck S."/>
            <person name="Liolios K."/>
            <person name="Pagani I."/>
            <person name="Mavromatis K."/>
            <person name="Mikhailova N."/>
            <person name="Huntemann M."/>
            <person name="Chen A."/>
            <person name="Palaniappan K."/>
            <person name="Land M."/>
            <person name="Hauser L."/>
            <person name="Detter J.C."/>
            <person name="Brambilla E.M."/>
            <person name="Rohde M."/>
            <person name="Goker M."/>
            <person name="Woyke T."/>
            <person name="Bristow J."/>
            <person name="Eisen J.A."/>
            <person name="Markowitz V."/>
            <person name="Hugenholtz P."/>
            <person name="Kyrpides N.C."/>
            <person name="Klenk H.P."/>
            <person name="Ivanova N."/>
        </authorList>
    </citation>
    <scope>NUCLEOTIDE SEQUENCE [LARGE SCALE GENOMIC DNA]</scope>
    <source>
        <strain evidence="3">DSM 17128</strain>
    </source>
</reference>
<dbReference type="AlphaFoldDB" id="F8N7C4"/>
<keyword evidence="1" id="KW-0812">Transmembrane</keyword>
<dbReference type="EMBL" id="GL945017">
    <property type="protein sequence ID" value="EGN56351.1"/>
    <property type="molecule type" value="Genomic_DNA"/>
</dbReference>
<proteinExistence type="predicted"/>
<feature type="transmembrane region" description="Helical" evidence="1">
    <location>
        <begin position="164"/>
        <end position="180"/>
    </location>
</feature>
<dbReference type="STRING" id="688246.Premu_0894"/>
<evidence type="ECO:0000256" key="1">
    <source>
        <dbReference type="SAM" id="Phobius"/>
    </source>
</evidence>
<protein>
    <recommendedName>
        <fullName evidence="4">Glycosyltransferase RgtA/B/C/D-like domain-containing protein</fullName>
    </recommendedName>
</protein>
<name>F8N7C4_9BACT</name>
<dbReference type="RefSeq" id="WP_007573427.1">
    <property type="nucleotide sequence ID" value="NZ_BPTS01000001.1"/>
</dbReference>
<accession>F8N7C4</accession>
<gene>
    <name evidence="2" type="ORF">Premu_0894</name>
</gene>
<evidence type="ECO:0000313" key="3">
    <source>
        <dbReference type="Proteomes" id="UP000002772"/>
    </source>
</evidence>
<feature type="transmembrane region" description="Helical" evidence="1">
    <location>
        <begin position="344"/>
        <end position="364"/>
    </location>
</feature>